<name>A0ABV7D803_9PROT</name>
<feature type="signal peptide" evidence="7">
    <location>
        <begin position="1"/>
        <end position="22"/>
    </location>
</feature>
<dbReference type="PANTHER" id="PTHR13887:SF14">
    <property type="entry name" value="DISULFIDE BOND FORMATION PROTEIN D"/>
    <property type="match status" value="1"/>
</dbReference>
<evidence type="ECO:0000256" key="1">
    <source>
        <dbReference type="ARBA" id="ARBA00005791"/>
    </source>
</evidence>
<evidence type="ECO:0000313" key="9">
    <source>
        <dbReference type="EMBL" id="MFC3053128.1"/>
    </source>
</evidence>
<evidence type="ECO:0000259" key="8">
    <source>
        <dbReference type="Pfam" id="PF13462"/>
    </source>
</evidence>
<dbReference type="Proteomes" id="UP001595444">
    <property type="component" value="Unassembled WGS sequence"/>
</dbReference>
<dbReference type="EMBL" id="JBHRSL010000010">
    <property type="protein sequence ID" value="MFC3053128.1"/>
    <property type="molecule type" value="Genomic_DNA"/>
</dbReference>
<dbReference type="PANTHER" id="PTHR13887">
    <property type="entry name" value="GLUTATHIONE S-TRANSFERASE KAPPA"/>
    <property type="match status" value="1"/>
</dbReference>
<dbReference type="Gene3D" id="3.40.30.10">
    <property type="entry name" value="Glutaredoxin"/>
    <property type="match status" value="1"/>
</dbReference>
<reference evidence="10" key="1">
    <citation type="journal article" date="2019" name="Int. J. Syst. Evol. Microbiol.">
        <title>The Global Catalogue of Microorganisms (GCM) 10K type strain sequencing project: providing services to taxonomists for standard genome sequencing and annotation.</title>
        <authorList>
            <consortium name="The Broad Institute Genomics Platform"/>
            <consortium name="The Broad Institute Genome Sequencing Center for Infectious Disease"/>
            <person name="Wu L."/>
            <person name="Ma J."/>
        </authorList>
    </citation>
    <scope>NUCLEOTIDE SEQUENCE [LARGE SCALE GENOMIC DNA]</scope>
    <source>
        <strain evidence="10">KCTC 62164</strain>
    </source>
</reference>
<accession>A0ABV7D803</accession>
<feature type="chain" id="PRO_5045848520" evidence="7">
    <location>
        <begin position="23"/>
        <end position="229"/>
    </location>
</feature>
<evidence type="ECO:0000256" key="6">
    <source>
        <dbReference type="SAM" id="MobiDB-lite"/>
    </source>
</evidence>
<keyword evidence="5" id="KW-0676">Redox-active center</keyword>
<keyword evidence="10" id="KW-1185">Reference proteome</keyword>
<feature type="region of interest" description="Disordered" evidence="6">
    <location>
        <begin position="30"/>
        <end position="50"/>
    </location>
</feature>
<feature type="domain" description="Thioredoxin-like fold" evidence="8">
    <location>
        <begin position="62"/>
        <end position="227"/>
    </location>
</feature>
<evidence type="ECO:0000313" key="10">
    <source>
        <dbReference type="Proteomes" id="UP001595444"/>
    </source>
</evidence>
<dbReference type="InterPro" id="IPR012336">
    <property type="entry name" value="Thioredoxin-like_fold"/>
</dbReference>
<dbReference type="RefSeq" id="WP_194213072.1">
    <property type="nucleotide sequence ID" value="NZ_CP061205.1"/>
</dbReference>
<evidence type="ECO:0000256" key="7">
    <source>
        <dbReference type="SAM" id="SignalP"/>
    </source>
</evidence>
<evidence type="ECO:0000256" key="5">
    <source>
        <dbReference type="ARBA" id="ARBA00023284"/>
    </source>
</evidence>
<protein>
    <submittedName>
        <fullName evidence="9">Thioredoxin domain-containing protein</fullName>
    </submittedName>
</protein>
<dbReference type="Pfam" id="PF13462">
    <property type="entry name" value="Thioredoxin_4"/>
    <property type="match status" value="1"/>
</dbReference>
<sequence length="229" mass="25236">MIHNKFDIVLRFLVGGLLLAVAACDESETAKTDTAETVNTPVAESEASATASAEQAEGITWGDITYGAADAPVTLIEYASLTCPHCAHFATEIFPKIEENYIATGKVKLIYRNFLLNRVDMAASTVARCGDEETAKKLMKVFFSRQAEWMREKDPVDGLAALARRTVNMSRTTFDRCLSNTEMHKHLVKMTTDGKDEFEITGTPTIIVDGTVQEKYEWDDLAAAIEDAL</sequence>
<evidence type="ECO:0000256" key="2">
    <source>
        <dbReference type="ARBA" id="ARBA00022729"/>
    </source>
</evidence>
<keyword evidence="2 7" id="KW-0732">Signal</keyword>
<dbReference type="CDD" id="cd02972">
    <property type="entry name" value="DsbA_family"/>
    <property type="match status" value="1"/>
</dbReference>
<gene>
    <name evidence="9" type="ORF">ACFOKA_14530</name>
</gene>
<keyword evidence="3" id="KW-0560">Oxidoreductase</keyword>
<comment type="similarity">
    <text evidence="1">Belongs to the thioredoxin family. DsbA subfamily.</text>
</comment>
<evidence type="ECO:0000256" key="4">
    <source>
        <dbReference type="ARBA" id="ARBA00023157"/>
    </source>
</evidence>
<keyword evidence="4" id="KW-1015">Disulfide bond</keyword>
<evidence type="ECO:0000256" key="3">
    <source>
        <dbReference type="ARBA" id="ARBA00023002"/>
    </source>
</evidence>
<comment type="caution">
    <text evidence="9">The sequence shown here is derived from an EMBL/GenBank/DDBJ whole genome shotgun (WGS) entry which is preliminary data.</text>
</comment>
<dbReference type="PROSITE" id="PS51257">
    <property type="entry name" value="PROKAR_LIPOPROTEIN"/>
    <property type="match status" value="1"/>
</dbReference>
<organism evidence="9 10">
    <name type="scientific">Kordiimonas pumila</name>
    <dbReference type="NCBI Taxonomy" id="2161677"/>
    <lineage>
        <taxon>Bacteria</taxon>
        <taxon>Pseudomonadati</taxon>
        <taxon>Pseudomonadota</taxon>
        <taxon>Alphaproteobacteria</taxon>
        <taxon>Kordiimonadales</taxon>
        <taxon>Kordiimonadaceae</taxon>
        <taxon>Kordiimonas</taxon>
    </lineage>
</organism>
<dbReference type="InterPro" id="IPR036249">
    <property type="entry name" value="Thioredoxin-like_sf"/>
</dbReference>
<proteinExistence type="inferred from homology"/>
<dbReference type="SUPFAM" id="SSF52833">
    <property type="entry name" value="Thioredoxin-like"/>
    <property type="match status" value="1"/>
</dbReference>